<dbReference type="EMBL" id="GL888243">
    <property type="protein sequence ID" value="EGI63974.1"/>
    <property type="molecule type" value="Genomic_DNA"/>
</dbReference>
<sequence>MGAFWVIARTRRVIWQSSAAHIDDLHQCNRIHGATGAIKGHGNKLIRMSLSTKNVTSEGTSSKQSVVRKYKKSMKYLKEFLEIVVAA</sequence>
<dbReference type="InParanoid" id="F4WP43"/>
<protein>
    <submittedName>
        <fullName evidence="1">Uncharacterized protein</fullName>
    </submittedName>
</protein>
<gene>
    <name evidence="1" type="ORF">G5I_07553</name>
</gene>
<keyword evidence="2" id="KW-1185">Reference proteome</keyword>
<accession>F4WP43</accession>
<evidence type="ECO:0000313" key="1">
    <source>
        <dbReference type="EMBL" id="EGI63974.1"/>
    </source>
</evidence>
<proteinExistence type="predicted"/>
<dbReference type="Proteomes" id="UP000007755">
    <property type="component" value="Unassembled WGS sequence"/>
</dbReference>
<organism evidence="2">
    <name type="scientific">Acromyrmex echinatior</name>
    <name type="common">Panamanian leafcutter ant</name>
    <name type="synonym">Acromyrmex octospinosus echinatior</name>
    <dbReference type="NCBI Taxonomy" id="103372"/>
    <lineage>
        <taxon>Eukaryota</taxon>
        <taxon>Metazoa</taxon>
        <taxon>Ecdysozoa</taxon>
        <taxon>Arthropoda</taxon>
        <taxon>Hexapoda</taxon>
        <taxon>Insecta</taxon>
        <taxon>Pterygota</taxon>
        <taxon>Neoptera</taxon>
        <taxon>Endopterygota</taxon>
        <taxon>Hymenoptera</taxon>
        <taxon>Apocrita</taxon>
        <taxon>Aculeata</taxon>
        <taxon>Formicoidea</taxon>
        <taxon>Formicidae</taxon>
        <taxon>Myrmicinae</taxon>
        <taxon>Acromyrmex</taxon>
    </lineage>
</organism>
<name>F4WP43_ACREC</name>
<reference evidence="1" key="1">
    <citation type="submission" date="2011-02" db="EMBL/GenBank/DDBJ databases">
        <title>The genome of the leaf-cutting ant Acromyrmex echinatior suggests key adaptations to social evolution and fungus farming.</title>
        <authorList>
            <person name="Nygaard S."/>
            <person name="Zhang G."/>
        </authorList>
    </citation>
    <scope>NUCLEOTIDE SEQUENCE</scope>
</reference>
<dbReference type="AlphaFoldDB" id="F4WP43"/>
<evidence type="ECO:0000313" key="2">
    <source>
        <dbReference type="Proteomes" id="UP000007755"/>
    </source>
</evidence>